<dbReference type="PANTHER" id="PTHR46560">
    <property type="entry name" value="CYPHER, ISOFORM B"/>
    <property type="match status" value="1"/>
</dbReference>
<feature type="compositionally biased region" description="Basic and acidic residues" evidence="1">
    <location>
        <begin position="303"/>
        <end position="312"/>
    </location>
</feature>
<organism evidence="5 6">
    <name type="scientific">Cinara cedri</name>
    <dbReference type="NCBI Taxonomy" id="506608"/>
    <lineage>
        <taxon>Eukaryota</taxon>
        <taxon>Metazoa</taxon>
        <taxon>Ecdysozoa</taxon>
        <taxon>Arthropoda</taxon>
        <taxon>Hexapoda</taxon>
        <taxon>Insecta</taxon>
        <taxon>Pterygota</taxon>
        <taxon>Neoptera</taxon>
        <taxon>Paraneoptera</taxon>
        <taxon>Hemiptera</taxon>
        <taxon>Sternorrhyncha</taxon>
        <taxon>Aphidomorpha</taxon>
        <taxon>Aphidoidea</taxon>
        <taxon>Aphididae</taxon>
        <taxon>Lachninae</taxon>
        <taxon>Cinara</taxon>
    </lineage>
</organism>
<feature type="compositionally biased region" description="Pro residues" evidence="1">
    <location>
        <begin position="366"/>
        <end position="378"/>
    </location>
</feature>
<evidence type="ECO:0000256" key="2">
    <source>
        <dbReference type="SAM" id="Phobius"/>
    </source>
</evidence>
<dbReference type="InterPro" id="IPR056953">
    <property type="entry name" value="CUT_N"/>
</dbReference>
<feature type="compositionally biased region" description="Low complexity" evidence="1">
    <location>
        <begin position="933"/>
        <end position="942"/>
    </location>
</feature>
<accession>A0A5E4MWY9</accession>
<dbReference type="Proteomes" id="UP000325440">
    <property type="component" value="Unassembled WGS sequence"/>
</dbReference>
<feature type="signal peptide" evidence="3">
    <location>
        <begin position="1"/>
        <end position="39"/>
    </location>
</feature>
<dbReference type="EMBL" id="CABPRJ010001429">
    <property type="protein sequence ID" value="VVC35951.1"/>
    <property type="molecule type" value="Genomic_DNA"/>
</dbReference>
<keyword evidence="3" id="KW-0732">Signal</keyword>
<feature type="domain" description="Cuticlin N-terminal" evidence="4">
    <location>
        <begin position="88"/>
        <end position="174"/>
    </location>
</feature>
<evidence type="ECO:0000259" key="4">
    <source>
        <dbReference type="Pfam" id="PF25057"/>
    </source>
</evidence>
<keyword evidence="2" id="KW-0812">Transmembrane</keyword>
<feature type="region of interest" description="Disordered" evidence="1">
    <location>
        <begin position="497"/>
        <end position="517"/>
    </location>
</feature>
<reference evidence="5 6" key="1">
    <citation type="submission" date="2019-08" db="EMBL/GenBank/DDBJ databases">
        <authorList>
            <person name="Alioto T."/>
            <person name="Alioto T."/>
            <person name="Gomez Garrido J."/>
        </authorList>
    </citation>
    <scope>NUCLEOTIDE SEQUENCE [LARGE SCALE GENOMIC DNA]</scope>
</reference>
<evidence type="ECO:0000256" key="3">
    <source>
        <dbReference type="SAM" id="SignalP"/>
    </source>
</evidence>
<feature type="compositionally biased region" description="Low complexity" evidence="1">
    <location>
        <begin position="964"/>
        <end position="980"/>
    </location>
</feature>
<dbReference type="OrthoDB" id="10070678at2759"/>
<evidence type="ECO:0000256" key="1">
    <source>
        <dbReference type="SAM" id="MobiDB-lite"/>
    </source>
</evidence>
<feature type="region of interest" description="Disordered" evidence="1">
    <location>
        <begin position="363"/>
        <end position="382"/>
    </location>
</feature>
<dbReference type="PANTHER" id="PTHR46560:SF11">
    <property type="entry name" value="GH09980P"/>
    <property type="match status" value="1"/>
</dbReference>
<evidence type="ECO:0000313" key="5">
    <source>
        <dbReference type="EMBL" id="VVC35951.1"/>
    </source>
</evidence>
<name>A0A5E4MWY9_9HEMI</name>
<protein>
    <recommendedName>
        <fullName evidence="4">Cuticlin N-terminal domain-containing protein</fullName>
    </recommendedName>
</protein>
<sequence>MRAYRNSSHFSTKPNMAGLSLQLLLPLLLSSALVTVIVAQSNEGQFDNSISYPNPSDGLPKTTVLAGKVTSLDELSTTIVLNRTRASLNCAAGFMQVELKFKERFNGRVYADFDRSSACTVTGNGNNTARIDLPLKGCGTKQDPQRVFTNNIVIRFHPSLEFDGDEVVTIVCRYPPPIAPPPAGIPNKIIDLPSSPLEPPLKGFQILLIVCGILFLSLVLLGLGCSYYCLRNQQVQVIRRHPLSTVGSDKLSDSSLSMFDGLKIPRARAPTLDSSSGSEMALVSAGDTLPSDYPSESPSSGHSEAEDADGTRSLRRSPSSGGSYDNRAFAQQESYYTSDGYQHLQHHELPPPVQPKFDVQLRVKRAPPPTPSPTPPPSESEVSIAALERNLTTILERDETTMSVTDEQYGYGSLPRAHSPPMIVHHHQQQPPPRIRSPPVIVHHQQASPPPAPSPPAIVNRPPPKTRSPPTLAPVYSTVVRKDRDETEWYRTEETMAVDSRVSPPPSITPHHHATTSNKYTSEMQVDVIEPPVVPTKRPEITSHTVDDVFLKTITEKRTIEDVERHRREVVEYKPKPMAPPASWGVTIKNYPNPDAQYPQSGEDTATDWDSYSEASSVTGYPPAGGPIDRQTRIQSYMSSSSTAAATAAEERHRYFSTAEVPVPRPDNWESLVRVLEPEPEPNPRYRVEQTLTLEDKRKWRQIITTESTLRQLITEATVKEDFERIRSDPKYERIFEPEKWDVIIRVIAPPQHYDQKATGTSNRYTKKKTEFEGARIRRNSLPTVYEYDSDDGSSVRTLTTADDHGPIGLARSRKTSRSSFKSDMDVRSMSEMTVDFRRPELPDNYSDVSSVYNYYHQQQHNRRGTGGSSYYADDDAVSLVRSLSQPSLARSASEFTENWGVRIRSYEDGDDAPSSPDHTPRSSFRSPRRNQHQQQNQNQQHRQIRYDHDDEDDDDIERPVNATVVTGTSTSTTRRMFGGRTMSAAEWFHDSDENDAAYK</sequence>
<feature type="chain" id="PRO_5022865656" description="Cuticlin N-terminal domain-containing protein" evidence="3">
    <location>
        <begin position="40"/>
        <end position="1000"/>
    </location>
</feature>
<feature type="region of interest" description="Disordered" evidence="1">
    <location>
        <begin position="907"/>
        <end position="980"/>
    </location>
</feature>
<feature type="transmembrane region" description="Helical" evidence="2">
    <location>
        <begin position="206"/>
        <end position="230"/>
    </location>
</feature>
<feature type="region of interest" description="Disordered" evidence="1">
    <location>
        <begin position="786"/>
        <end position="808"/>
    </location>
</feature>
<keyword evidence="2" id="KW-1133">Transmembrane helix</keyword>
<proteinExistence type="predicted"/>
<keyword evidence="2" id="KW-0472">Membrane</keyword>
<gene>
    <name evidence="5" type="ORF">CINCED_3A024228</name>
</gene>
<keyword evidence="6" id="KW-1185">Reference proteome</keyword>
<evidence type="ECO:0000313" key="6">
    <source>
        <dbReference type="Proteomes" id="UP000325440"/>
    </source>
</evidence>
<dbReference type="Pfam" id="PF25057">
    <property type="entry name" value="CUT_N"/>
    <property type="match status" value="1"/>
</dbReference>
<dbReference type="AlphaFoldDB" id="A0A5E4MWY9"/>
<feature type="region of interest" description="Disordered" evidence="1">
    <location>
        <begin position="285"/>
        <end position="326"/>
    </location>
</feature>